<dbReference type="Gene3D" id="1.10.110.10">
    <property type="entry name" value="Plant lipid-transfer and hydrophobic proteins"/>
    <property type="match status" value="1"/>
</dbReference>
<comment type="function">
    <text evidence="1">Plant non-specific lipid-transfer proteins transfer phospholipids as well as galactolipids across membranes. May play a role in wax or cutin deposition in the cell walls of expanding epidermal cells and certain secretory tissues.</text>
</comment>
<dbReference type="EnsemblPlants" id="EMT21909">
    <property type="protein sequence ID" value="EMT21909"/>
    <property type="gene ID" value="F775_17290"/>
</dbReference>
<dbReference type="GO" id="GO:0008289">
    <property type="term" value="F:lipid binding"/>
    <property type="evidence" value="ECO:0007669"/>
    <property type="project" value="UniProtKB-KW"/>
</dbReference>
<organism evidence="3">
    <name type="scientific">Aegilops tauschii</name>
    <name type="common">Tausch's goatgrass</name>
    <name type="synonym">Aegilops squarrosa</name>
    <dbReference type="NCBI Taxonomy" id="37682"/>
    <lineage>
        <taxon>Eukaryota</taxon>
        <taxon>Viridiplantae</taxon>
        <taxon>Streptophyta</taxon>
        <taxon>Embryophyta</taxon>
        <taxon>Tracheophyta</taxon>
        <taxon>Spermatophyta</taxon>
        <taxon>Magnoliopsida</taxon>
        <taxon>Liliopsida</taxon>
        <taxon>Poales</taxon>
        <taxon>Poaceae</taxon>
        <taxon>BOP clade</taxon>
        <taxon>Pooideae</taxon>
        <taxon>Triticodae</taxon>
        <taxon>Triticeae</taxon>
        <taxon>Triticinae</taxon>
        <taxon>Aegilops</taxon>
    </lineage>
</organism>
<dbReference type="Pfam" id="PF00234">
    <property type="entry name" value="Tryp_alpha_amyl"/>
    <property type="match status" value="1"/>
</dbReference>
<dbReference type="AlphaFoldDB" id="M8BIX3"/>
<dbReference type="PANTHER" id="PTHR33076">
    <property type="entry name" value="NON-SPECIFIC LIPID-TRANSFER PROTEIN 2-RELATED"/>
    <property type="match status" value="1"/>
</dbReference>
<evidence type="ECO:0000313" key="3">
    <source>
        <dbReference type="EnsemblPlants" id="EMT21909"/>
    </source>
</evidence>
<evidence type="ECO:0000256" key="1">
    <source>
        <dbReference type="RuleBase" id="RU000628"/>
    </source>
</evidence>
<comment type="similarity">
    <text evidence="1">Belongs to the plant LTP family.</text>
</comment>
<dbReference type="PRINTS" id="PR00382">
    <property type="entry name" value="LIPIDTRNSFER"/>
</dbReference>
<keyword evidence="1" id="KW-0813">Transport</keyword>
<reference evidence="3" key="1">
    <citation type="submission" date="2015-06" db="UniProtKB">
        <authorList>
            <consortium name="EnsemblPlants"/>
        </authorList>
    </citation>
    <scope>IDENTIFICATION</scope>
</reference>
<dbReference type="InterPro" id="IPR036312">
    <property type="entry name" value="Bifun_inhib/LTP/seed_sf"/>
</dbReference>
<dbReference type="InterPro" id="IPR016140">
    <property type="entry name" value="Bifunc_inhib/LTP/seed_store"/>
</dbReference>
<evidence type="ECO:0000259" key="2">
    <source>
        <dbReference type="SMART" id="SM00499"/>
    </source>
</evidence>
<accession>M8BIX3</accession>
<dbReference type="CDD" id="cd01960">
    <property type="entry name" value="nsLTP1"/>
    <property type="match status" value="1"/>
</dbReference>
<dbReference type="SUPFAM" id="SSF47699">
    <property type="entry name" value="Bifunctional inhibitor/lipid-transfer protein/seed storage 2S albumin"/>
    <property type="match status" value="1"/>
</dbReference>
<keyword evidence="1" id="KW-0446">Lipid-binding</keyword>
<name>M8BIX3_AEGTA</name>
<proteinExistence type="inferred from homology"/>
<dbReference type="InterPro" id="IPR000528">
    <property type="entry name" value="Plant_nsLTP"/>
</dbReference>
<sequence length="155" mass="16227">MSCSSSFAKASSLAILLLLALTLQQLEADMSMSCSGMLTDLSPCLGFLQGEEDYPSADCCDGASSLVAAAATTADRQEACECLKSAAGEGSAEVTASRDLPADCGLSLPFTISPDVDCSQHFLRTEPADLEIDKVATGTLSSMIYHTTERIMRKA</sequence>
<dbReference type="GO" id="GO:0006869">
    <property type="term" value="P:lipid transport"/>
    <property type="evidence" value="ECO:0007669"/>
    <property type="project" value="InterPro"/>
</dbReference>
<feature type="domain" description="Bifunctional inhibitor/plant lipid transfer protein/seed storage helical" evidence="2">
    <location>
        <begin position="34"/>
        <end position="118"/>
    </location>
</feature>
<dbReference type="SMART" id="SM00499">
    <property type="entry name" value="AAI"/>
    <property type="match status" value="1"/>
</dbReference>
<protein>
    <recommendedName>
        <fullName evidence="1">Non-specific lipid-transfer protein</fullName>
    </recommendedName>
</protein>